<keyword evidence="4" id="KW-0812">Transmembrane</keyword>
<dbReference type="InterPro" id="IPR051012">
    <property type="entry name" value="CellSynth/LPSAsmb/PSIAsmb"/>
</dbReference>
<feature type="repeat" description="TPR" evidence="3">
    <location>
        <begin position="436"/>
        <end position="469"/>
    </location>
</feature>
<dbReference type="SUPFAM" id="SSF48452">
    <property type="entry name" value="TPR-like"/>
    <property type="match status" value="2"/>
</dbReference>
<evidence type="ECO:0000313" key="5">
    <source>
        <dbReference type="EMBL" id="QCQ20965.1"/>
    </source>
</evidence>
<dbReference type="KEGG" id="dax:FDQ92_01375"/>
<name>A0A4P8L216_9BACT</name>
<gene>
    <name evidence="5" type="ORF">FDQ92_01375</name>
</gene>
<feature type="transmembrane region" description="Helical" evidence="4">
    <location>
        <begin position="31"/>
        <end position="50"/>
    </location>
</feature>
<dbReference type="SMART" id="SM00028">
    <property type="entry name" value="TPR"/>
    <property type="match status" value="5"/>
</dbReference>
<dbReference type="InterPro" id="IPR019734">
    <property type="entry name" value="TPR_rpt"/>
</dbReference>
<dbReference type="PROSITE" id="PS50005">
    <property type="entry name" value="TPR"/>
    <property type="match status" value="3"/>
</dbReference>
<accession>A0A4P8L216</accession>
<proteinExistence type="predicted"/>
<keyword evidence="4" id="KW-1133">Transmembrane helix</keyword>
<dbReference type="Pfam" id="PF07719">
    <property type="entry name" value="TPR_2"/>
    <property type="match status" value="1"/>
</dbReference>
<evidence type="ECO:0000256" key="1">
    <source>
        <dbReference type="ARBA" id="ARBA00022737"/>
    </source>
</evidence>
<dbReference type="RefSeq" id="WP_137422935.1">
    <property type="nucleotide sequence ID" value="NZ_CP040098.1"/>
</dbReference>
<keyword evidence="6" id="KW-1185">Reference proteome</keyword>
<evidence type="ECO:0000313" key="6">
    <source>
        <dbReference type="Proteomes" id="UP000298602"/>
    </source>
</evidence>
<sequence>MLSGRKRDYGRRYDATLFRPRRERPKAGVRAAKWLLVLAVVAAGVFVLVGPKGVEDRLLPYLPVPKELQGVEVVQNGRAVSVPPGGTLKLNPKDTFHIETVKTDGWIPWGLEIVSVGVDFERAREAPVAVQDLWPGEAFEEPRRVPVEVFWRGHPLGSFTVVVEWDARDWLEKAAETEDPRAKIALLERVVEADPKNVLARTHLAGLYAEEGRLTEAEKIYREILETGRSRPMLEKLLEIHTRQGKVDAALGVHMELLQLTQDPKVFESLLGFLRRHKKAPEAAAFLVRQEEAIPRAFLGAYYLALADFQTEAGLWADVAKTYGKALKAGVKDPNVHYNLSVAHKMAGNLDHAVQALERYLQANPKDVNNRLRLGALLEEKKDVQGARRVYQELLKSNPGNEQALLRLIALLEKEKDKTALASAYESLVALRPEDKVAWHNLALLYYEQEKWKEAAKAFEKVAGMDPRDVPSRKYLLDLYQKAGNRKAETRVLEELVGLEPDNLGYYDTYFAVLNNSGDYKKMVAFFEKAAKERPNVAAFHQYVLLGSLKLGDKRKALVALENLVRLKPKEKKYLRQAAQLHESLKQYDEALKKTEAILKLDPGDRQAKDDYLRLRMLLLGGGRTDLGGKTVLYACKSSGVVL</sequence>
<reference evidence="5 6" key="1">
    <citation type="submission" date="2019-05" db="EMBL/GenBank/DDBJ databases">
        <title>The Complete Genome Sequence of the n-alkane-degrading Desulfoglaeba alkanexedens ALDC reveals multiple alkylsuccinate synthase gene clusters.</title>
        <authorList>
            <person name="Callaghan A.V."/>
            <person name="Davidova I.A."/>
            <person name="Duncan K.E."/>
            <person name="Morris B."/>
            <person name="McInerney M.J."/>
        </authorList>
    </citation>
    <scope>NUCLEOTIDE SEQUENCE [LARGE SCALE GENOMIC DNA]</scope>
    <source>
        <strain evidence="5 6">ALDC</strain>
    </source>
</reference>
<dbReference type="Gene3D" id="1.25.40.10">
    <property type="entry name" value="Tetratricopeptide repeat domain"/>
    <property type="match status" value="4"/>
</dbReference>
<dbReference type="PANTHER" id="PTHR45586">
    <property type="entry name" value="TPR REPEAT-CONTAINING PROTEIN PA4667"/>
    <property type="match status" value="1"/>
</dbReference>
<evidence type="ECO:0000256" key="4">
    <source>
        <dbReference type="SAM" id="Phobius"/>
    </source>
</evidence>
<evidence type="ECO:0000256" key="2">
    <source>
        <dbReference type="ARBA" id="ARBA00022803"/>
    </source>
</evidence>
<dbReference type="AlphaFoldDB" id="A0A4P8L216"/>
<keyword evidence="2 3" id="KW-0802">TPR repeat</keyword>
<dbReference type="Proteomes" id="UP000298602">
    <property type="component" value="Chromosome"/>
</dbReference>
<keyword evidence="1" id="KW-0677">Repeat</keyword>
<organism evidence="5 6">
    <name type="scientific">Desulfoglaeba alkanexedens ALDC</name>
    <dbReference type="NCBI Taxonomy" id="980445"/>
    <lineage>
        <taxon>Bacteria</taxon>
        <taxon>Pseudomonadati</taxon>
        <taxon>Thermodesulfobacteriota</taxon>
        <taxon>Syntrophobacteria</taxon>
        <taxon>Syntrophobacterales</taxon>
        <taxon>Syntrophobacteraceae</taxon>
        <taxon>Desulfoglaeba</taxon>
    </lineage>
</organism>
<dbReference type="PANTHER" id="PTHR45586:SF15">
    <property type="entry name" value="TPR REPEAT-CONTAINING PROTEIN YPIA"/>
    <property type="match status" value="1"/>
</dbReference>
<evidence type="ECO:0000256" key="3">
    <source>
        <dbReference type="PROSITE-ProRule" id="PRU00339"/>
    </source>
</evidence>
<reference evidence="5 6" key="2">
    <citation type="submission" date="2019-05" db="EMBL/GenBank/DDBJ databases">
        <authorList>
            <person name="Suflita J.M."/>
            <person name="Marks C.R."/>
        </authorList>
    </citation>
    <scope>NUCLEOTIDE SEQUENCE [LARGE SCALE GENOMIC DNA]</scope>
    <source>
        <strain evidence="5 6">ALDC</strain>
    </source>
</reference>
<dbReference type="Pfam" id="PF14559">
    <property type="entry name" value="TPR_19"/>
    <property type="match status" value="2"/>
</dbReference>
<dbReference type="EMBL" id="CP040098">
    <property type="protein sequence ID" value="QCQ20965.1"/>
    <property type="molecule type" value="Genomic_DNA"/>
</dbReference>
<keyword evidence="4" id="KW-0472">Membrane</keyword>
<protein>
    <submittedName>
        <fullName evidence="5">Tetratricopeptide repeat protein</fullName>
    </submittedName>
</protein>
<dbReference type="Pfam" id="PF13432">
    <property type="entry name" value="TPR_16"/>
    <property type="match status" value="1"/>
</dbReference>
<feature type="repeat" description="TPR" evidence="3">
    <location>
        <begin position="572"/>
        <end position="605"/>
    </location>
</feature>
<dbReference type="OrthoDB" id="5483630at2"/>
<dbReference type="InterPro" id="IPR011990">
    <property type="entry name" value="TPR-like_helical_dom_sf"/>
</dbReference>
<dbReference type="InterPro" id="IPR013105">
    <property type="entry name" value="TPR_2"/>
</dbReference>
<feature type="repeat" description="TPR" evidence="3">
    <location>
        <begin position="334"/>
        <end position="367"/>
    </location>
</feature>